<dbReference type="SMART" id="SM00382">
    <property type="entry name" value="AAA"/>
    <property type="match status" value="1"/>
</dbReference>
<dbReference type="PROSITE" id="PS00211">
    <property type="entry name" value="ABC_TRANSPORTER_1"/>
    <property type="match status" value="1"/>
</dbReference>
<organism evidence="10 11">
    <name type="scientific">Arachnia propionica</name>
    <dbReference type="NCBI Taxonomy" id="1750"/>
    <lineage>
        <taxon>Bacteria</taxon>
        <taxon>Bacillati</taxon>
        <taxon>Actinomycetota</taxon>
        <taxon>Actinomycetes</taxon>
        <taxon>Propionibacteriales</taxon>
        <taxon>Propionibacteriaceae</taxon>
        <taxon>Arachnia</taxon>
    </lineage>
</organism>
<sequence>MGIVRTFGNVAALQRADFDVRPGEVSALIGDNGAGKSTLVRILAGADAPDAGTLLFEGLPITLANPTQARERGVETVFQDLALANHLNPVENMFLGREVMRRGWLGRLGFMQRSVMRQQGIEAFEDLGATVRDFGKPVAGMSGGQRQAIAVARAAAWASKVIFLDEPTAALGVVQTKGVLDLIRRIRDKGVGVVLISHSMPEVLVRSIGFGRVLGVPVLVIIAAVVVTVGIVLLRHTRFGLHTEAIGSNPEAGRRVGINVDRQLIKVYMFAGFLAGVAGLLNLAFYRSTTIAGHSLTNLDVIAGVVIGGTSLFGGFGTVFGTVIGLLIPATLRNGFVILGVQPYWQQVVVGAFLVAAVYLGQQRRAAASRGQDQRGLLARLLSTNRKEK</sequence>
<evidence type="ECO:0000256" key="7">
    <source>
        <dbReference type="ARBA" id="ARBA00023136"/>
    </source>
</evidence>
<evidence type="ECO:0000256" key="4">
    <source>
        <dbReference type="ARBA" id="ARBA00022741"/>
    </source>
</evidence>
<comment type="caution">
    <text evidence="10">The sequence shown here is derived from an EMBL/GenBank/DDBJ whole genome shotgun (WGS) entry which is preliminary data.</text>
</comment>
<keyword evidence="2" id="KW-1003">Cell membrane</keyword>
<keyword evidence="5 10" id="KW-0067">ATP-binding</keyword>
<dbReference type="Pfam" id="PF00005">
    <property type="entry name" value="ABC_tran"/>
    <property type="match status" value="1"/>
</dbReference>
<comment type="subcellular location">
    <subcellularLocation>
        <location evidence="1">Cell membrane</location>
        <topology evidence="1">Multi-pass membrane protein</topology>
    </subcellularLocation>
</comment>
<keyword evidence="6 8" id="KW-1133">Transmembrane helix</keyword>
<evidence type="ECO:0000256" key="1">
    <source>
        <dbReference type="ARBA" id="ARBA00004651"/>
    </source>
</evidence>
<evidence type="ECO:0000256" key="3">
    <source>
        <dbReference type="ARBA" id="ARBA00022692"/>
    </source>
</evidence>
<feature type="transmembrane region" description="Helical" evidence="8">
    <location>
        <begin position="213"/>
        <end position="234"/>
    </location>
</feature>
<gene>
    <name evidence="10" type="ORF">EII34_08580</name>
</gene>
<dbReference type="InterPro" id="IPR003593">
    <property type="entry name" value="AAA+_ATPase"/>
</dbReference>
<evidence type="ECO:0000256" key="5">
    <source>
        <dbReference type="ARBA" id="ARBA00022840"/>
    </source>
</evidence>
<dbReference type="InterPro" id="IPR001851">
    <property type="entry name" value="ABC_transp_permease"/>
</dbReference>
<dbReference type="PROSITE" id="PS50893">
    <property type="entry name" value="ABC_TRANSPORTER_2"/>
    <property type="match status" value="1"/>
</dbReference>
<dbReference type="InterPro" id="IPR003439">
    <property type="entry name" value="ABC_transporter-like_ATP-bd"/>
</dbReference>
<dbReference type="InterPro" id="IPR050107">
    <property type="entry name" value="ABC_carbohydrate_import_ATPase"/>
</dbReference>
<feature type="transmembrane region" description="Helical" evidence="8">
    <location>
        <begin position="299"/>
        <end position="332"/>
    </location>
</feature>
<proteinExistence type="predicted"/>
<dbReference type="InterPro" id="IPR027417">
    <property type="entry name" value="P-loop_NTPase"/>
</dbReference>
<feature type="transmembrane region" description="Helical" evidence="8">
    <location>
        <begin position="267"/>
        <end position="287"/>
    </location>
</feature>
<dbReference type="Proteomes" id="UP000280819">
    <property type="component" value="Unassembled WGS sequence"/>
</dbReference>
<dbReference type="PANTHER" id="PTHR43790">
    <property type="entry name" value="CARBOHYDRATE TRANSPORT ATP-BINDING PROTEIN MG119-RELATED"/>
    <property type="match status" value="1"/>
</dbReference>
<reference evidence="10 11" key="1">
    <citation type="submission" date="2018-11" db="EMBL/GenBank/DDBJ databases">
        <title>Genomes From Bacteria Associated with the Canine Oral Cavity: a Test Case for Automated Genome-Based Taxonomic Assignment.</title>
        <authorList>
            <person name="Coil D.A."/>
            <person name="Jospin G."/>
            <person name="Darling A.E."/>
            <person name="Wallis C."/>
            <person name="Davis I.J."/>
            <person name="Harris S."/>
            <person name="Eisen J.A."/>
            <person name="Holcombe L.J."/>
            <person name="O'Flynn C."/>
        </authorList>
    </citation>
    <scope>NUCLEOTIDE SEQUENCE [LARGE SCALE GENOMIC DNA]</scope>
    <source>
        <strain evidence="10 11">OH887_COT-365</strain>
    </source>
</reference>
<feature type="transmembrane region" description="Helical" evidence="8">
    <location>
        <begin position="344"/>
        <end position="361"/>
    </location>
</feature>
<dbReference type="GO" id="GO:0016887">
    <property type="term" value="F:ATP hydrolysis activity"/>
    <property type="evidence" value="ECO:0007669"/>
    <property type="project" value="InterPro"/>
</dbReference>
<accession>A0A3P1T6P1</accession>
<dbReference type="PANTHER" id="PTHR43790:SF8">
    <property type="entry name" value="SUGAR ABC TRANSPORTER ATP-BINDING PROTEIN"/>
    <property type="match status" value="1"/>
</dbReference>
<keyword evidence="4" id="KW-0547">Nucleotide-binding</keyword>
<evidence type="ECO:0000313" key="11">
    <source>
        <dbReference type="Proteomes" id="UP000280819"/>
    </source>
</evidence>
<dbReference type="AlphaFoldDB" id="A0A3P1T6P1"/>
<evidence type="ECO:0000259" key="9">
    <source>
        <dbReference type="PROSITE" id="PS50893"/>
    </source>
</evidence>
<dbReference type="OrthoDB" id="7875923at2"/>
<dbReference type="GO" id="GO:0005886">
    <property type="term" value="C:plasma membrane"/>
    <property type="evidence" value="ECO:0007669"/>
    <property type="project" value="UniProtKB-SubCell"/>
</dbReference>
<dbReference type="GO" id="GO:0005524">
    <property type="term" value="F:ATP binding"/>
    <property type="evidence" value="ECO:0007669"/>
    <property type="project" value="UniProtKB-KW"/>
</dbReference>
<dbReference type="InterPro" id="IPR017871">
    <property type="entry name" value="ABC_transporter-like_CS"/>
</dbReference>
<dbReference type="GO" id="GO:0022857">
    <property type="term" value="F:transmembrane transporter activity"/>
    <property type="evidence" value="ECO:0007669"/>
    <property type="project" value="InterPro"/>
</dbReference>
<evidence type="ECO:0000256" key="6">
    <source>
        <dbReference type="ARBA" id="ARBA00022989"/>
    </source>
</evidence>
<evidence type="ECO:0000256" key="8">
    <source>
        <dbReference type="SAM" id="Phobius"/>
    </source>
</evidence>
<name>A0A3P1T6P1_9ACTN</name>
<dbReference type="SUPFAM" id="SSF52540">
    <property type="entry name" value="P-loop containing nucleoside triphosphate hydrolases"/>
    <property type="match status" value="1"/>
</dbReference>
<dbReference type="Gene3D" id="3.40.50.300">
    <property type="entry name" value="P-loop containing nucleotide triphosphate hydrolases"/>
    <property type="match status" value="1"/>
</dbReference>
<protein>
    <submittedName>
        <fullName evidence="10">ATP-binding cassette domain-containing protein</fullName>
    </submittedName>
</protein>
<dbReference type="CDD" id="cd06579">
    <property type="entry name" value="TM_PBP1_transp_AraH_like"/>
    <property type="match status" value="1"/>
</dbReference>
<evidence type="ECO:0000313" key="10">
    <source>
        <dbReference type="EMBL" id="RRD04968.1"/>
    </source>
</evidence>
<keyword evidence="7 8" id="KW-0472">Membrane</keyword>
<dbReference type="Pfam" id="PF02653">
    <property type="entry name" value="BPD_transp_2"/>
    <property type="match status" value="1"/>
</dbReference>
<evidence type="ECO:0000256" key="2">
    <source>
        <dbReference type="ARBA" id="ARBA00022475"/>
    </source>
</evidence>
<keyword evidence="3 8" id="KW-0812">Transmembrane</keyword>
<dbReference type="EMBL" id="RQZG01000008">
    <property type="protein sequence ID" value="RRD04968.1"/>
    <property type="molecule type" value="Genomic_DNA"/>
</dbReference>
<feature type="domain" description="ABC transporter" evidence="9">
    <location>
        <begin position="4"/>
        <end position="255"/>
    </location>
</feature>